<dbReference type="EMBL" id="VTPC01001994">
    <property type="protein sequence ID" value="KAF2900769.1"/>
    <property type="molecule type" value="Genomic_DNA"/>
</dbReference>
<feature type="compositionally biased region" description="Basic and acidic residues" evidence="1">
    <location>
        <begin position="21"/>
        <end position="41"/>
    </location>
</feature>
<protein>
    <recommendedName>
        <fullName evidence="4">Reverse transcriptase</fullName>
    </recommendedName>
</protein>
<name>A0A8K0DAJ3_IGNLU</name>
<keyword evidence="3" id="KW-1185">Reference proteome</keyword>
<reference evidence="2" key="1">
    <citation type="submission" date="2019-08" db="EMBL/GenBank/DDBJ databases">
        <title>The genome of the North American firefly Photinus pyralis.</title>
        <authorList>
            <consortium name="Photinus pyralis genome working group"/>
            <person name="Fallon T.R."/>
            <person name="Sander Lower S.E."/>
            <person name="Weng J.-K."/>
        </authorList>
    </citation>
    <scope>NUCLEOTIDE SEQUENCE</scope>
    <source>
        <strain evidence="2">TRF0915ILg1</strain>
        <tissue evidence="2">Whole body</tissue>
    </source>
</reference>
<evidence type="ECO:0000313" key="3">
    <source>
        <dbReference type="Proteomes" id="UP000801492"/>
    </source>
</evidence>
<proteinExistence type="predicted"/>
<evidence type="ECO:0000256" key="1">
    <source>
        <dbReference type="SAM" id="MobiDB-lite"/>
    </source>
</evidence>
<dbReference type="AlphaFoldDB" id="A0A8K0DAJ3"/>
<feature type="region of interest" description="Disordered" evidence="1">
    <location>
        <begin position="21"/>
        <end position="46"/>
    </location>
</feature>
<organism evidence="2 3">
    <name type="scientific">Ignelater luminosus</name>
    <name type="common">Cucubano</name>
    <name type="synonym">Pyrophorus luminosus</name>
    <dbReference type="NCBI Taxonomy" id="2038154"/>
    <lineage>
        <taxon>Eukaryota</taxon>
        <taxon>Metazoa</taxon>
        <taxon>Ecdysozoa</taxon>
        <taxon>Arthropoda</taxon>
        <taxon>Hexapoda</taxon>
        <taxon>Insecta</taxon>
        <taxon>Pterygota</taxon>
        <taxon>Neoptera</taxon>
        <taxon>Endopterygota</taxon>
        <taxon>Coleoptera</taxon>
        <taxon>Polyphaga</taxon>
        <taxon>Elateriformia</taxon>
        <taxon>Elateroidea</taxon>
        <taxon>Elateridae</taxon>
        <taxon>Agrypninae</taxon>
        <taxon>Pyrophorini</taxon>
        <taxon>Ignelater</taxon>
    </lineage>
</organism>
<accession>A0A8K0DAJ3</accession>
<sequence length="143" mass="16153">MIKDTYDLVMSAIRFQEKRTQNIDGRPEGNWHKPGKKEGSKPKPVATHEGVIFQQVSVEDYKLLAIEELQEAVEKIKTRKVPGSDGVHSEVIKTVGTQYPELTLRVINSILKEGVFPEEWKRAMVRLISRPGKAGICLLDVND</sequence>
<dbReference type="Proteomes" id="UP000801492">
    <property type="component" value="Unassembled WGS sequence"/>
</dbReference>
<comment type="caution">
    <text evidence="2">The sequence shown here is derived from an EMBL/GenBank/DDBJ whole genome shotgun (WGS) entry which is preliminary data.</text>
</comment>
<dbReference type="PANTHER" id="PTHR19446">
    <property type="entry name" value="REVERSE TRANSCRIPTASES"/>
    <property type="match status" value="1"/>
</dbReference>
<evidence type="ECO:0008006" key="4">
    <source>
        <dbReference type="Google" id="ProtNLM"/>
    </source>
</evidence>
<dbReference type="OrthoDB" id="6775389at2759"/>
<gene>
    <name evidence="2" type="ORF">ILUMI_05422</name>
</gene>
<evidence type="ECO:0000313" key="2">
    <source>
        <dbReference type="EMBL" id="KAF2900769.1"/>
    </source>
</evidence>